<evidence type="ECO:0000313" key="1">
    <source>
        <dbReference type="EMBL" id="TYZ28971.1"/>
    </source>
</evidence>
<proteinExistence type="predicted"/>
<evidence type="ECO:0000313" key="2">
    <source>
        <dbReference type="Proteomes" id="UP000322783"/>
    </source>
</evidence>
<comment type="caution">
    <text evidence="1">The sequence shown here is derived from an EMBL/GenBank/DDBJ whole genome shotgun (WGS) entry which is preliminary data.</text>
</comment>
<protein>
    <submittedName>
        <fullName evidence="1">Uncharacterized protein</fullName>
    </submittedName>
</protein>
<dbReference type="AlphaFoldDB" id="A0A5D6WK58"/>
<name>A0A5D6WK58_9FIRM</name>
<reference evidence="1 2" key="1">
    <citation type="submission" date="2019-08" db="EMBL/GenBank/DDBJ databases">
        <title>Selenomonas sp. mPRGC5 and Selenomonas sp. mPRGC8 isolated from ruminal fluid of dairy goat (Capra hircus).</title>
        <authorList>
            <person name="Poothong S."/>
            <person name="Nuengjamnong C."/>
            <person name="Tanasupawat S."/>
        </authorList>
    </citation>
    <scope>NUCLEOTIDE SEQUENCE [LARGE SCALE GENOMIC DNA]</scope>
    <source>
        <strain evidence="2">mPRGC8</strain>
    </source>
</reference>
<dbReference type="EMBL" id="VTOZ01000011">
    <property type="protein sequence ID" value="TYZ28971.1"/>
    <property type="molecule type" value="Genomic_DNA"/>
</dbReference>
<gene>
    <name evidence="1" type="ORF">FZ041_06595</name>
</gene>
<dbReference type="RefSeq" id="WP_149188994.1">
    <property type="nucleotide sequence ID" value="NZ_VTOZ01000011.1"/>
</dbReference>
<accession>A0A5D6WK58</accession>
<dbReference type="Proteomes" id="UP000322783">
    <property type="component" value="Unassembled WGS sequence"/>
</dbReference>
<keyword evidence="2" id="KW-1185">Reference proteome</keyword>
<organism evidence="1 2">
    <name type="scientific">Selenomonas caprae</name>
    <dbReference type="NCBI Taxonomy" id="2606905"/>
    <lineage>
        <taxon>Bacteria</taxon>
        <taxon>Bacillati</taxon>
        <taxon>Bacillota</taxon>
        <taxon>Negativicutes</taxon>
        <taxon>Selenomonadales</taxon>
        <taxon>Selenomonadaceae</taxon>
        <taxon>Selenomonas</taxon>
    </lineage>
</organism>
<sequence>MTNYDMLLQINKVANTNIKCSRDNDEFYEIDKCLSFSSDLQNWISYCGDLGDMILVQEAQNECIKSIYFCTEGFYKEAIIALRQYFEHLLFAIYLSTSDFNYRLWKKGKYDMSWKHITDKDSGIFSVKFIELYADDISSDISMELLNDCSGIYRECSEFVHGNYEKLDMLCEKLVYNQESFQLYIKCFSRVKYIICMALFIRFRSILDDANAVEELEMVIRDNIGTRKEVQKYLKGRE</sequence>